<protein>
    <recommendedName>
        <fullName evidence="2">non-specific serine/threonine protein kinase</fullName>
        <ecNumber evidence="2">2.7.11.1</ecNumber>
    </recommendedName>
</protein>
<evidence type="ECO:0000256" key="10">
    <source>
        <dbReference type="ARBA" id="ARBA00048679"/>
    </source>
</evidence>
<dbReference type="CDD" id="cd16973">
    <property type="entry name" value="Alpha_kinase_ALPK3"/>
    <property type="match status" value="1"/>
</dbReference>
<dbReference type="InterPro" id="IPR003599">
    <property type="entry name" value="Ig_sub"/>
</dbReference>
<evidence type="ECO:0000256" key="8">
    <source>
        <dbReference type="ARBA" id="ARBA00023319"/>
    </source>
</evidence>
<dbReference type="PANTHER" id="PTHR47091">
    <property type="entry name" value="ALPHA-PROTEIN KINASE 2-RELATED"/>
    <property type="match status" value="1"/>
</dbReference>
<feature type="region of interest" description="Disordered" evidence="11">
    <location>
        <begin position="1"/>
        <end position="37"/>
    </location>
</feature>
<feature type="compositionally biased region" description="Basic and acidic residues" evidence="11">
    <location>
        <begin position="412"/>
        <end position="430"/>
    </location>
</feature>
<dbReference type="STRING" id="144197.ENSSPAP00000000595"/>
<dbReference type="OrthoDB" id="301415at2759"/>
<dbReference type="Ensembl" id="ENSSPAT00000000603.1">
    <property type="protein sequence ID" value="ENSSPAP00000000595.1"/>
    <property type="gene ID" value="ENSSPAG00000000471.1"/>
</dbReference>
<name>A0A3B4YWG4_9TELE</name>
<dbReference type="InterPro" id="IPR003598">
    <property type="entry name" value="Ig_sub2"/>
</dbReference>
<feature type="compositionally biased region" description="Polar residues" evidence="11">
    <location>
        <begin position="1217"/>
        <end position="1226"/>
    </location>
</feature>
<dbReference type="GO" id="GO:0005524">
    <property type="term" value="F:ATP binding"/>
    <property type="evidence" value="ECO:0007669"/>
    <property type="project" value="InterPro"/>
</dbReference>
<keyword evidence="4" id="KW-0808">Transferase</keyword>
<evidence type="ECO:0000313" key="14">
    <source>
        <dbReference type="Ensembl" id="ENSSPAP00000000595.1"/>
    </source>
</evidence>
<feature type="compositionally biased region" description="Low complexity" evidence="11">
    <location>
        <begin position="1173"/>
        <end position="1193"/>
    </location>
</feature>
<feature type="region of interest" description="Disordered" evidence="11">
    <location>
        <begin position="741"/>
        <end position="774"/>
    </location>
</feature>
<dbReference type="Gene3D" id="3.20.200.10">
    <property type="entry name" value="MHCK/EF2 kinase"/>
    <property type="match status" value="1"/>
</dbReference>
<dbReference type="SMART" id="SM00408">
    <property type="entry name" value="IGc2"/>
    <property type="match status" value="2"/>
</dbReference>
<evidence type="ECO:0000256" key="9">
    <source>
        <dbReference type="ARBA" id="ARBA00047899"/>
    </source>
</evidence>
<organism evidence="14">
    <name type="scientific">Stegastes partitus</name>
    <name type="common">bicolor damselfish</name>
    <dbReference type="NCBI Taxonomy" id="144197"/>
    <lineage>
        <taxon>Eukaryota</taxon>
        <taxon>Metazoa</taxon>
        <taxon>Chordata</taxon>
        <taxon>Craniata</taxon>
        <taxon>Vertebrata</taxon>
        <taxon>Euteleostomi</taxon>
        <taxon>Actinopterygii</taxon>
        <taxon>Neopterygii</taxon>
        <taxon>Teleostei</taxon>
        <taxon>Neoteleostei</taxon>
        <taxon>Acanthomorphata</taxon>
        <taxon>Ovalentaria</taxon>
        <taxon>Pomacentridae</taxon>
        <taxon>Stegastes</taxon>
    </lineage>
</organism>
<feature type="compositionally biased region" description="Low complexity" evidence="11">
    <location>
        <begin position="393"/>
        <end position="411"/>
    </location>
</feature>
<dbReference type="EC" id="2.7.11.1" evidence="2"/>
<keyword evidence="6" id="KW-0418">Kinase</keyword>
<keyword evidence="7" id="KW-1015">Disulfide bond</keyword>
<feature type="compositionally biased region" description="Basic and acidic residues" evidence="11">
    <location>
        <begin position="1228"/>
        <end position="1243"/>
    </location>
</feature>
<evidence type="ECO:0000259" key="12">
    <source>
        <dbReference type="PROSITE" id="PS50835"/>
    </source>
</evidence>
<evidence type="ECO:0000256" key="2">
    <source>
        <dbReference type="ARBA" id="ARBA00012513"/>
    </source>
</evidence>
<evidence type="ECO:0000259" key="13">
    <source>
        <dbReference type="PROSITE" id="PS51158"/>
    </source>
</evidence>
<dbReference type="SUPFAM" id="SSF56112">
    <property type="entry name" value="Protein kinase-like (PK-like)"/>
    <property type="match status" value="1"/>
</dbReference>
<feature type="region of interest" description="Disordered" evidence="11">
    <location>
        <begin position="393"/>
        <end position="451"/>
    </location>
</feature>
<dbReference type="Pfam" id="PF07679">
    <property type="entry name" value="I-set"/>
    <property type="match status" value="2"/>
</dbReference>
<feature type="region of interest" description="Disordered" evidence="11">
    <location>
        <begin position="1603"/>
        <end position="1665"/>
    </location>
</feature>
<feature type="region of interest" description="Disordered" evidence="11">
    <location>
        <begin position="477"/>
        <end position="595"/>
    </location>
</feature>
<feature type="compositionally biased region" description="Basic and acidic residues" evidence="11">
    <location>
        <begin position="169"/>
        <end position="185"/>
    </location>
</feature>
<keyword evidence="15" id="KW-1185">Reference proteome</keyword>
<dbReference type="SMART" id="SM00811">
    <property type="entry name" value="Alpha_kinase"/>
    <property type="match status" value="1"/>
</dbReference>
<evidence type="ECO:0000256" key="1">
    <source>
        <dbReference type="ARBA" id="ARBA00008651"/>
    </source>
</evidence>
<dbReference type="InterPro" id="IPR004166">
    <property type="entry name" value="a-kinase_dom"/>
</dbReference>
<feature type="compositionally biased region" description="Basic and acidic residues" evidence="11">
    <location>
        <begin position="510"/>
        <end position="523"/>
    </location>
</feature>
<feature type="compositionally biased region" description="Basic and acidic residues" evidence="11">
    <location>
        <begin position="313"/>
        <end position="323"/>
    </location>
</feature>
<dbReference type="RefSeq" id="XP_008276780.1">
    <property type="nucleotide sequence ID" value="XM_008278558.1"/>
</dbReference>
<feature type="region of interest" description="Disordered" evidence="11">
    <location>
        <begin position="313"/>
        <end position="343"/>
    </location>
</feature>
<dbReference type="InterPro" id="IPR011009">
    <property type="entry name" value="Kinase-like_dom_sf"/>
</dbReference>
<keyword evidence="5" id="KW-0677">Repeat</keyword>
<dbReference type="Gene3D" id="2.60.40.10">
    <property type="entry name" value="Immunoglobulins"/>
    <property type="match status" value="2"/>
</dbReference>
<accession>A0A3B4YWG4</accession>
<keyword evidence="3" id="KW-0723">Serine/threonine-protein kinase</keyword>
<evidence type="ECO:0000313" key="16">
    <source>
        <dbReference type="RefSeq" id="XP_008276780.1"/>
    </source>
</evidence>
<keyword evidence="8" id="KW-0393">Immunoglobulin domain</keyword>
<dbReference type="CDD" id="cd00096">
    <property type="entry name" value="Ig"/>
    <property type="match status" value="1"/>
</dbReference>
<feature type="compositionally biased region" description="Low complexity" evidence="11">
    <location>
        <begin position="438"/>
        <end position="451"/>
    </location>
</feature>
<dbReference type="SUPFAM" id="SSF48726">
    <property type="entry name" value="Immunoglobulin"/>
    <property type="match status" value="2"/>
</dbReference>
<feature type="compositionally biased region" description="Low complexity" evidence="11">
    <location>
        <begin position="9"/>
        <end position="21"/>
    </location>
</feature>
<evidence type="ECO:0000256" key="7">
    <source>
        <dbReference type="ARBA" id="ARBA00023157"/>
    </source>
</evidence>
<feature type="compositionally biased region" description="Basic and acidic residues" evidence="11">
    <location>
        <begin position="837"/>
        <end position="857"/>
    </location>
</feature>
<dbReference type="Proteomes" id="UP000694891">
    <property type="component" value="Unplaced"/>
</dbReference>
<evidence type="ECO:0000256" key="4">
    <source>
        <dbReference type="ARBA" id="ARBA00022679"/>
    </source>
</evidence>
<gene>
    <name evidence="16" type="primary">LOC103354947</name>
</gene>
<feature type="compositionally biased region" description="Polar residues" evidence="11">
    <location>
        <begin position="524"/>
        <end position="544"/>
    </location>
</feature>
<comment type="catalytic activity">
    <reaction evidence="10">
        <text>L-seryl-[protein] + ATP = O-phospho-L-seryl-[protein] + ADP + H(+)</text>
        <dbReference type="Rhea" id="RHEA:17989"/>
        <dbReference type="Rhea" id="RHEA-COMP:9863"/>
        <dbReference type="Rhea" id="RHEA-COMP:11604"/>
        <dbReference type="ChEBI" id="CHEBI:15378"/>
        <dbReference type="ChEBI" id="CHEBI:29999"/>
        <dbReference type="ChEBI" id="CHEBI:30616"/>
        <dbReference type="ChEBI" id="CHEBI:83421"/>
        <dbReference type="ChEBI" id="CHEBI:456216"/>
        <dbReference type="EC" id="2.7.11.1"/>
    </reaction>
</comment>
<dbReference type="FunFam" id="2.60.40.10:FF:000069">
    <property type="entry name" value="Alpha-protein kinase 3"/>
    <property type="match status" value="1"/>
</dbReference>
<dbReference type="Pfam" id="PF02816">
    <property type="entry name" value="Alpha_kinase"/>
    <property type="match status" value="1"/>
</dbReference>
<feature type="region of interest" description="Disordered" evidence="11">
    <location>
        <begin position="623"/>
        <end position="645"/>
    </location>
</feature>
<evidence type="ECO:0000256" key="11">
    <source>
        <dbReference type="SAM" id="MobiDB-lite"/>
    </source>
</evidence>
<dbReference type="InterPro" id="IPR007110">
    <property type="entry name" value="Ig-like_dom"/>
</dbReference>
<comment type="catalytic activity">
    <reaction evidence="9">
        <text>L-threonyl-[protein] + ATP = O-phospho-L-threonyl-[protein] + ADP + H(+)</text>
        <dbReference type="Rhea" id="RHEA:46608"/>
        <dbReference type="Rhea" id="RHEA-COMP:11060"/>
        <dbReference type="Rhea" id="RHEA-COMP:11605"/>
        <dbReference type="ChEBI" id="CHEBI:15378"/>
        <dbReference type="ChEBI" id="CHEBI:30013"/>
        <dbReference type="ChEBI" id="CHEBI:30616"/>
        <dbReference type="ChEBI" id="CHEBI:61977"/>
        <dbReference type="ChEBI" id="CHEBI:456216"/>
        <dbReference type="EC" id="2.7.11.1"/>
    </reaction>
</comment>
<sequence>MGSRRMTTRSSFGNGRSSNGNDVSGSSRPGGYSYLSNIRPENRSTLCSVMAQLTEETQPFFETTLKSKAVSENCNVKFSCVVTGHPAPQVTWYKDDMQLDRFCGLPKYEIFRNGQNHSLHIYNCSVEDAAIYQASAINTKGIVSCSGVLEVGEMNEFKIHQRYFGKLKQKAENRRREAEGKENQEPLRTISPDRTQRKRRSTMEAFLSTPSSTEDESNEENHQAVALETESRLQEATVEEAEEKPVSVTNGAVSALTNGQAISDSGSKGGTYVYDSAQKIFTAHQPKTPFIKKKIKISNSAKVAKAETLGERLSGERRTKDETSPSVAPACTEAVQSQGNSEEVMEVENTAHSSIVESEVRNVVEHQKSATEELRLSERPSKDVNICTEVTVSSQKKTLTSSASTSSTVSAAEDKKAAKHEKGTGSKGTEETLEMQKQNPQVSSTQPPSSVASILRRMLKEDVHTTEHVVAMDVDVKSKPSSEGSLALKHSESVDSPCHSRTALPQRPCEPARDQLSVKETRPSQKNVSVSQPTLPSEVTQAHTKMNRNDAPVSLELPPDRCVIGSQPPQKTSIKSQTTTDDIQTSSLHGGRRAAIGKMTQDTYDHSRESNESHTALFTHLQKSPLESPGGGGDDTQRCNVSSTSLQSQVDTAIKTVEGTETQYDEKVEGNGVGKLLIQAQNVASKEKVVEMETEAVALHMTEQTKIEKTKDAERKDTGVTIVNGSFKETEKKELISKVEEKTHSELQGQRSDKFTTPPLHTKSSEKTNSLEHTLSFQEIPQPVTKVISIAELLRSQIKALGSTLANSVSIIPTHANLVQDLTTTAKEMCQELRDDNRKHKLETKKSMPDRETEKSTDITPPTNTKATLVEVYHQVNKTDQEQIQCQDEASPPAKALQEPVVIPPSSVIDTGTTVGITGLHGSGTKYNEGAMDIGQDTEASTPGPPNDSSVAVSLFGSKHVKDSFPPLKSEDKLTNRPPAVSNLSGTVTQESGSALTMTHMEEPNVTVLEYAKDAPIQGKDSGFIQKLTPEIKLNSKTEKGITDINLTLSGQDKIEEHNSKTSLQDIPKFPTNSVFSTGPQQNNLQPIQQESSMVQECLRSDSFTNPTPEPSPSLKKRNCVSPIPSATPQELASGARRKILTSKAKPEDGTEATSPVDNHTLKGEVPTQSSKLPTSPVTLSVSPSLSRRSPLLQPAGEQLSPVERRSPLVSRRKMASETQTQSQLPTEEIHPEGKPAEKDKYNPFKAPQVIRKIRGETFADALGHLKLWCQFFNVLSDSTIKWYKDEAEIIQVKRNSGDETQVNLAIVQASSKDSGVYKCSITNEYGTDYTDILLSAEIMAGMSLREDLGVGEEIEMTPLIFSKGVADSGVWGNKFFGRIMMKESQIGDGCAHKVWRAKVIYGLEPVFESGNTCIIKVCNPIAYGGKEESCLVDRNLEVMKQECKIQNLAREYCKIFSAEARGIENFGSSLEVIPVYLMYRPANTVPYATVETDLTGVFQKYSVLDDTGRIEMRTGSEVEQKCCTLQHWIFQWTNGNLLLTRLEGVETKITNVGISVKSTGHQGLSVEGNPKVFEQFVSQHKCNYFCGLLGLKSLKVMDSLMTPTKPKGSKSPLLQRKMTAGSSSPQTGRKAASSPRMPRKAEQDGRKTPTKQKAADAPKVGKTA</sequence>
<dbReference type="PROSITE" id="PS50835">
    <property type="entry name" value="IG_LIKE"/>
    <property type="match status" value="2"/>
</dbReference>
<proteinExistence type="inferred from homology"/>
<feature type="domain" description="Ig-like" evidence="12">
    <location>
        <begin position="1248"/>
        <end position="1336"/>
    </location>
</feature>
<dbReference type="PROSITE" id="PS51158">
    <property type="entry name" value="ALPHA_KINASE"/>
    <property type="match status" value="1"/>
</dbReference>
<evidence type="ECO:0000256" key="3">
    <source>
        <dbReference type="ARBA" id="ARBA00022527"/>
    </source>
</evidence>
<evidence type="ECO:0000256" key="6">
    <source>
        <dbReference type="ARBA" id="ARBA00022777"/>
    </source>
</evidence>
<dbReference type="GeneTree" id="ENSGT00940000158534"/>
<feature type="domain" description="Alpha-type protein kinase" evidence="13">
    <location>
        <begin position="1364"/>
        <end position="1595"/>
    </location>
</feature>
<dbReference type="InterPro" id="IPR013783">
    <property type="entry name" value="Ig-like_fold"/>
</dbReference>
<feature type="region of interest" description="Disordered" evidence="11">
    <location>
        <begin position="169"/>
        <end position="247"/>
    </location>
</feature>
<evidence type="ECO:0000256" key="5">
    <source>
        <dbReference type="ARBA" id="ARBA00022737"/>
    </source>
</evidence>
<dbReference type="InterPro" id="IPR036179">
    <property type="entry name" value="Ig-like_dom_sf"/>
</dbReference>
<feature type="region of interest" description="Disordered" evidence="11">
    <location>
        <begin position="837"/>
        <end position="863"/>
    </location>
</feature>
<dbReference type="GeneID" id="103354947"/>
<feature type="region of interest" description="Disordered" evidence="11">
    <location>
        <begin position="1101"/>
        <end position="1243"/>
    </location>
</feature>
<feature type="compositionally biased region" description="Low complexity" evidence="11">
    <location>
        <begin position="576"/>
        <end position="587"/>
    </location>
</feature>
<dbReference type="PANTHER" id="PTHR47091:SF1">
    <property type="entry name" value="ALPHA-PROTEIN KINASE 3"/>
    <property type="match status" value="1"/>
</dbReference>
<reference evidence="14" key="1">
    <citation type="submission" date="2023-09" db="UniProtKB">
        <authorList>
            <consortium name="Ensembl"/>
        </authorList>
    </citation>
    <scope>IDENTIFICATION</scope>
</reference>
<dbReference type="InterPro" id="IPR013098">
    <property type="entry name" value="Ig_I-set"/>
</dbReference>
<dbReference type="GO" id="GO:0055013">
    <property type="term" value="P:cardiac muscle cell development"/>
    <property type="evidence" value="ECO:0007669"/>
    <property type="project" value="TreeGrafter"/>
</dbReference>
<evidence type="ECO:0000313" key="15">
    <source>
        <dbReference type="Proteomes" id="UP000694891"/>
    </source>
</evidence>
<comment type="similarity">
    <text evidence="1">Belongs to the protein kinase superfamily. Alpha-type protein kinase family. ALPK subfamily.</text>
</comment>
<dbReference type="SMART" id="SM00409">
    <property type="entry name" value="IG"/>
    <property type="match status" value="2"/>
</dbReference>
<feature type="region of interest" description="Disordered" evidence="11">
    <location>
        <begin position="966"/>
        <end position="988"/>
    </location>
</feature>
<reference evidence="16" key="2">
    <citation type="submission" date="2025-04" db="UniProtKB">
        <authorList>
            <consortium name="RefSeq"/>
        </authorList>
    </citation>
    <scope>IDENTIFICATION</scope>
</reference>
<feature type="domain" description="Ig-like" evidence="12">
    <location>
        <begin position="59"/>
        <end position="144"/>
    </location>
</feature>
<dbReference type="GO" id="GO:0004674">
    <property type="term" value="F:protein serine/threonine kinase activity"/>
    <property type="evidence" value="ECO:0007669"/>
    <property type="project" value="UniProtKB-KW"/>
</dbReference>
<dbReference type="GO" id="GO:0005634">
    <property type="term" value="C:nucleus"/>
    <property type="evidence" value="ECO:0007669"/>
    <property type="project" value="TreeGrafter"/>
</dbReference>